<dbReference type="AlphaFoldDB" id="A0A2L0F1A7"/>
<accession>A0A2L0F1A7</accession>
<sequence length="363" mass="36196">MIAVRRGARPEVRGAGARRRLACALAAASLSLAPARAGAGDPAVARKEQVLALYQAARELLSTGRTAEACALLEQGRRLDPTALNLLLRLGECLAAAGRTAGAWNVYAEAAAIAKSAGDPRAARAAALAEALAPRLSRLEIAVPAAGAAPGLEIRRDGVLVLPALWGRAIPVDPGPHAIEAWAPGRKRWSVVRAVPPDGARVVIDVPFLEPEPPARALAAAPSAARQKPPFALAPALAGDLDLDGGGRAQRAIALATGGAGLVGLGLGTVFGAEALADRNASNRGHCDAQNRCDAAGVALRADAQSAAIASTVAFSAGAAALLAAGLLFWTASPRPAGAPARGVAVSAAAGPGAVSLVVGGSY</sequence>
<keyword evidence="2" id="KW-0732">Signal</keyword>
<keyword evidence="1" id="KW-0812">Transmembrane</keyword>
<keyword evidence="1" id="KW-1133">Transmembrane helix</keyword>
<name>A0A2L0F1A7_SORCE</name>
<feature type="transmembrane region" description="Helical" evidence="1">
    <location>
        <begin position="308"/>
        <end position="332"/>
    </location>
</feature>
<evidence type="ECO:0000256" key="2">
    <source>
        <dbReference type="SAM" id="SignalP"/>
    </source>
</evidence>
<gene>
    <name evidence="3" type="ORF">SOCE26_068440</name>
</gene>
<dbReference type="SUPFAM" id="SSF48452">
    <property type="entry name" value="TPR-like"/>
    <property type="match status" value="1"/>
</dbReference>
<evidence type="ECO:0000313" key="3">
    <source>
        <dbReference type="EMBL" id="AUX45362.1"/>
    </source>
</evidence>
<feature type="chain" id="PRO_5014798126" evidence="2">
    <location>
        <begin position="40"/>
        <end position="363"/>
    </location>
</feature>
<reference evidence="3 4" key="1">
    <citation type="submission" date="2015-09" db="EMBL/GenBank/DDBJ databases">
        <title>Sorangium comparison.</title>
        <authorList>
            <person name="Zaburannyi N."/>
            <person name="Bunk B."/>
            <person name="Overmann J."/>
            <person name="Mueller R."/>
        </authorList>
    </citation>
    <scope>NUCLEOTIDE SEQUENCE [LARGE SCALE GENOMIC DNA]</scope>
    <source>
        <strain evidence="3 4">So ce26</strain>
    </source>
</reference>
<protein>
    <submittedName>
        <fullName evidence="3">Uncharacterized protein</fullName>
    </submittedName>
</protein>
<dbReference type="Proteomes" id="UP000238348">
    <property type="component" value="Chromosome"/>
</dbReference>
<dbReference type="EMBL" id="CP012673">
    <property type="protein sequence ID" value="AUX45362.1"/>
    <property type="molecule type" value="Genomic_DNA"/>
</dbReference>
<dbReference type="InterPro" id="IPR011990">
    <property type="entry name" value="TPR-like_helical_dom_sf"/>
</dbReference>
<evidence type="ECO:0000256" key="1">
    <source>
        <dbReference type="SAM" id="Phobius"/>
    </source>
</evidence>
<keyword evidence="1" id="KW-0472">Membrane</keyword>
<evidence type="ECO:0000313" key="4">
    <source>
        <dbReference type="Proteomes" id="UP000238348"/>
    </source>
</evidence>
<proteinExistence type="predicted"/>
<organism evidence="3 4">
    <name type="scientific">Sorangium cellulosum</name>
    <name type="common">Polyangium cellulosum</name>
    <dbReference type="NCBI Taxonomy" id="56"/>
    <lineage>
        <taxon>Bacteria</taxon>
        <taxon>Pseudomonadati</taxon>
        <taxon>Myxococcota</taxon>
        <taxon>Polyangia</taxon>
        <taxon>Polyangiales</taxon>
        <taxon>Polyangiaceae</taxon>
        <taxon>Sorangium</taxon>
    </lineage>
</organism>
<feature type="signal peptide" evidence="2">
    <location>
        <begin position="1"/>
        <end position="39"/>
    </location>
</feature>
<dbReference type="Gene3D" id="1.25.40.10">
    <property type="entry name" value="Tetratricopeptide repeat domain"/>
    <property type="match status" value="1"/>
</dbReference>